<keyword evidence="4 13" id="KW-0479">Metal-binding</keyword>
<keyword evidence="5" id="KW-0677">Repeat</keyword>
<dbReference type="PROSITE" id="PS00487">
    <property type="entry name" value="IMP_DH_GMP_RED"/>
    <property type="match status" value="1"/>
</dbReference>
<evidence type="ECO:0000256" key="18">
    <source>
        <dbReference type="PROSITE-ProRule" id="PRU00703"/>
    </source>
</evidence>
<gene>
    <name evidence="13 22" type="primary">guaB</name>
    <name evidence="22" type="ORF">SHELI_v1c08190</name>
</gene>
<comment type="catalytic activity">
    <reaction evidence="12 13 20">
        <text>IMP + NAD(+) + H2O = XMP + NADH + H(+)</text>
        <dbReference type="Rhea" id="RHEA:11708"/>
        <dbReference type="ChEBI" id="CHEBI:15377"/>
        <dbReference type="ChEBI" id="CHEBI:15378"/>
        <dbReference type="ChEBI" id="CHEBI:57464"/>
        <dbReference type="ChEBI" id="CHEBI:57540"/>
        <dbReference type="ChEBI" id="CHEBI:57945"/>
        <dbReference type="ChEBI" id="CHEBI:58053"/>
        <dbReference type="EC" id="1.1.1.205"/>
    </reaction>
</comment>
<organism evidence="22 23">
    <name type="scientific">Spiroplasma helicoides</name>
    <dbReference type="NCBI Taxonomy" id="216938"/>
    <lineage>
        <taxon>Bacteria</taxon>
        <taxon>Bacillati</taxon>
        <taxon>Mycoplasmatota</taxon>
        <taxon>Mollicutes</taxon>
        <taxon>Entomoplasmatales</taxon>
        <taxon>Spiroplasmataceae</taxon>
        <taxon>Spiroplasma</taxon>
    </lineage>
</organism>
<feature type="domain" description="CBS" evidence="21">
    <location>
        <begin position="99"/>
        <end position="155"/>
    </location>
</feature>
<dbReference type="GO" id="GO:0000166">
    <property type="term" value="F:nucleotide binding"/>
    <property type="evidence" value="ECO:0007669"/>
    <property type="project" value="UniProtKB-UniRule"/>
</dbReference>
<sequence>MCTNNLNGKIIGEGITFDDVLLVPNYSEVLPSDVSLKTKLTKNITLNIPIISAAMDTVTESALAIAIAREGGIGIIHKNLTIEEQALEVSKVKRNESGFITDPITIRKDSTIHDAMEIMATYKISGLPVIDENQKLIGILTNRDIKYLENFELKVGEVMTKDNLIIGNPKTTLEEAKKVMIKNKIEKLPIVDENGLLKGLITTKDIDKSIIFPNACKDLKGRLRVGAAVGVSDDVYDRVVALVKEEIDVLVVDSAHGHSKGILEVVKNIRQKYPKLDIIAGNICTADAAQALYEAGANCVKVGVGPGSICTTRVVAGVGVPQVSAINDVYNWSKNNDCTVIADGGIKYSGDIVKAIAAGAHSVMLGSIFAGTEESPGEEIVTDGKKFKTYVGMGSLVAMKRGSKDRYFQKDAKKLVPEGIEAIVPFKGKIKEVIFQLIGGIRSGMGYTGSKNIEYLRENTKFVKITSASLKESHPHDVKLTKEAPNYNK</sequence>
<dbReference type="OrthoDB" id="9805398at2"/>
<evidence type="ECO:0000256" key="10">
    <source>
        <dbReference type="ARBA" id="ARBA00023027"/>
    </source>
</evidence>
<dbReference type="GO" id="GO:0003938">
    <property type="term" value="F:IMP dehydrogenase activity"/>
    <property type="evidence" value="ECO:0007669"/>
    <property type="project" value="UniProtKB-UniRule"/>
</dbReference>
<dbReference type="PANTHER" id="PTHR11911:SF111">
    <property type="entry name" value="INOSINE-5'-MONOPHOSPHATE DEHYDROGENASE"/>
    <property type="match status" value="1"/>
</dbReference>
<dbReference type="KEGG" id="shj:SHELI_v1c08190"/>
<feature type="binding site" evidence="13 15">
    <location>
        <position position="418"/>
    </location>
    <ligand>
        <name>IMP</name>
        <dbReference type="ChEBI" id="CHEBI:58053"/>
    </ligand>
</feature>
<evidence type="ECO:0000256" key="16">
    <source>
        <dbReference type="PIRSR" id="PIRSR000130-3"/>
    </source>
</evidence>
<dbReference type="Proteomes" id="UP000094378">
    <property type="component" value="Chromosome"/>
</dbReference>
<dbReference type="GO" id="GO:0006183">
    <property type="term" value="P:GTP biosynthetic process"/>
    <property type="evidence" value="ECO:0007669"/>
    <property type="project" value="TreeGrafter"/>
</dbReference>
<feature type="active site" description="Proton acceptor" evidence="13 14">
    <location>
        <position position="406"/>
    </location>
</feature>
<evidence type="ECO:0000256" key="14">
    <source>
        <dbReference type="PIRSR" id="PIRSR000130-1"/>
    </source>
</evidence>
<evidence type="ECO:0000256" key="12">
    <source>
        <dbReference type="ARBA" id="ARBA00048028"/>
    </source>
</evidence>
<evidence type="ECO:0000256" key="11">
    <source>
        <dbReference type="ARBA" id="ARBA00023122"/>
    </source>
</evidence>
<dbReference type="EMBL" id="CP017015">
    <property type="protein sequence ID" value="AOG60768.1"/>
    <property type="molecule type" value="Genomic_DNA"/>
</dbReference>
<evidence type="ECO:0000256" key="7">
    <source>
        <dbReference type="ARBA" id="ARBA00022755"/>
    </source>
</evidence>
<feature type="binding site" description="in other chain" evidence="13 17">
    <location>
        <position position="310"/>
    </location>
    <ligand>
        <name>K(+)</name>
        <dbReference type="ChEBI" id="CHEBI:29103"/>
        <note>ligand shared between two tetrameric partners</note>
    </ligand>
</feature>
<dbReference type="InterPro" id="IPR000644">
    <property type="entry name" value="CBS_dom"/>
</dbReference>
<keyword evidence="10 13" id="KW-0520">NAD</keyword>
<dbReference type="PIRSF" id="PIRSF000130">
    <property type="entry name" value="IMPDH"/>
    <property type="match status" value="1"/>
</dbReference>
<dbReference type="InterPro" id="IPR046342">
    <property type="entry name" value="CBS_dom_sf"/>
</dbReference>
<accession>A0A1B3SLG0</accession>
<comment type="caution">
    <text evidence="13">Lacks conserved residue(s) required for the propagation of feature annotation.</text>
</comment>
<evidence type="ECO:0000256" key="8">
    <source>
        <dbReference type="ARBA" id="ARBA00022958"/>
    </source>
</evidence>
<keyword evidence="8 13" id="KW-0630">Potassium</keyword>
<feature type="binding site" description="in other chain" evidence="13 17">
    <location>
        <position position="305"/>
    </location>
    <ligand>
        <name>K(+)</name>
        <dbReference type="ChEBI" id="CHEBI:29103"/>
        <note>ligand shared between two tetrameric partners</note>
    </ligand>
</feature>
<dbReference type="HAMAP" id="MF_01964">
    <property type="entry name" value="IMPDH"/>
    <property type="match status" value="1"/>
</dbReference>
<keyword evidence="6 13" id="KW-0332">GMP biosynthesis</keyword>
<dbReference type="EC" id="1.1.1.205" evidence="13 20"/>
<evidence type="ECO:0000256" key="1">
    <source>
        <dbReference type="ARBA" id="ARBA00001958"/>
    </source>
</evidence>
<keyword evidence="23" id="KW-1185">Reference proteome</keyword>
<feature type="binding site" description="in other chain" evidence="13 17">
    <location>
        <position position="307"/>
    </location>
    <ligand>
        <name>K(+)</name>
        <dbReference type="ChEBI" id="CHEBI:29103"/>
        <note>ligand shared between two tetrameric partners</note>
    </ligand>
</feature>
<dbReference type="STRING" id="216938.SHELI_v1c08190"/>
<feature type="binding site" evidence="13 16">
    <location>
        <begin position="303"/>
        <end position="305"/>
    </location>
    <ligand>
        <name>NAD(+)</name>
        <dbReference type="ChEBI" id="CHEBI:57540"/>
    </ligand>
</feature>
<comment type="pathway">
    <text evidence="13 20">Purine metabolism; XMP biosynthesis via de novo pathway; XMP from IMP: step 1/1.</text>
</comment>
<dbReference type="Pfam" id="PF00571">
    <property type="entry name" value="CBS"/>
    <property type="match status" value="2"/>
</dbReference>
<evidence type="ECO:0000256" key="19">
    <source>
        <dbReference type="RuleBase" id="RU003927"/>
    </source>
</evidence>
<keyword evidence="7 13" id="KW-0658">Purine biosynthesis</keyword>
<dbReference type="Pfam" id="PF00478">
    <property type="entry name" value="IMPDH"/>
    <property type="match status" value="1"/>
</dbReference>
<dbReference type="InterPro" id="IPR005990">
    <property type="entry name" value="IMP_DH"/>
</dbReference>
<feature type="binding site" evidence="13 15">
    <location>
        <position position="308"/>
    </location>
    <ligand>
        <name>IMP</name>
        <dbReference type="ChEBI" id="CHEBI:58053"/>
    </ligand>
</feature>
<feature type="active site" description="Thioimidate intermediate" evidence="13 14">
    <location>
        <position position="310"/>
    </location>
</feature>
<feature type="binding site" evidence="13">
    <location>
        <position position="253"/>
    </location>
    <ligand>
        <name>NAD(+)</name>
        <dbReference type="ChEBI" id="CHEBI:57540"/>
    </ligand>
</feature>
<comment type="activity regulation">
    <text evidence="13">Mycophenolic acid (MPA) is a non-competitive inhibitor that prevents formation of the closed enzyme conformation by binding to the same site as the amobile flap. In contrast, mizoribine monophosphate (MZP) is a competitive inhibitor that induces the closed conformation. MPA is a potent inhibitor of mammalian IMPDHs but a poor inhibitor of the bacterial enzymes. MZP is a more potent inhibitor of bacterial IMPDH.</text>
</comment>
<dbReference type="RefSeq" id="WP_069116964.1">
    <property type="nucleotide sequence ID" value="NZ_CP017015.1"/>
</dbReference>
<evidence type="ECO:0000256" key="3">
    <source>
        <dbReference type="ARBA" id="ARBA00011881"/>
    </source>
</evidence>
<keyword evidence="9 13" id="KW-0560">Oxidoreductase</keyword>
<dbReference type="InterPro" id="IPR001093">
    <property type="entry name" value="IMP_DH_GMPRt"/>
</dbReference>
<dbReference type="UniPathway" id="UPA00601">
    <property type="reaction ID" value="UER00295"/>
</dbReference>
<dbReference type="AlphaFoldDB" id="A0A1B3SLG0"/>
<comment type="subunit">
    <text evidence="3 13">Homotetramer.</text>
</comment>
<feature type="binding site" evidence="13 15">
    <location>
        <begin position="366"/>
        <end position="367"/>
    </location>
    <ligand>
        <name>IMP</name>
        <dbReference type="ChEBI" id="CHEBI:58053"/>
    </ligand>
</feature>
<dbReference type="PROSITE" id="PS51371">
    <property type="entry name" value="CBS"/>
    <property type="match status" value="2"/>
</dbReference>
<comment type="cofactor">
    <cofactor evidence="1 13">
        <name>K(+)</name>
        <dbReference type="ChEBI" id="CHEBI:29103"/>
    </cofactor>
</comment>
<evidence type="ECO:0000256" key="4">
    <source>
        <dbReference type="ARBA" id="ARBA00022723"/>
    </source>
</evidence>
<dbReference type="SMART" id="SM00116">
    <property type="entry name" value="CBS"/>
    <property type="match status" value="2"/>
</dbReference>
<evidence type="ECO:0000256" key="9">
    <source>
        <dbReference type="ARBA" id="ARBA00023002"/>
    </source>
</evidence>
<feature type="binding site" evidence="13">
    <location>
        <position position="474"/>
    </location>
    <ligand>
        <name>K(+)</name>
        <dbReference type="ChEBI" id="CHEBI:29103"/>
        <note>ligand shared between two tetrameric partners</note>
    </ligand>
</feature>
<dbReference type="SMART" id="SM01240">
    <property type="entry name" value="IMPDH"/>
    <property type="match status" value="1"/>
</dbReference>
<evidence type="ECO:0000313" key="23">
    <source>
        <dbReference type="Proteomes" id="UP000094378"/>
    </source>
</evidence>
<dbReference type="FunFam" id="3.20.20.70:FF:000003">
    <property type="entry name" value="GMP reductase"/>
    <property type="match status" value="1"/>
</dbReference>
<evidence type="ECO:0000256" key="6">
    <source>
        <dbReference type="ARBA" id="ARBA00022749"/>
    </source>
</evidence>
<dbReference type="CDD" id="cd04601">
    <property type="entry name" value="CBS_pair_IMPDH"/>
    <property type="match status" value="1"/>
</dbReference>
<keyword evidence="11 18" id="KW-0129">CBS domain</keyword>
<feature type="binding site" evidence="13">
    <location>
        <position position="472"/>
    </location>
    <ligand>
        <name>K(+)</name>
        <dbReference type="ChEBI" id="CHEBI:29103"/>
        <note>ligand shared between two tetrameric partners</note>
    </ligand>
</feature>
<evidence type="ECO:0000256" key="2">
    <source>
        <dbReference type="ARBA" id="ARBA00005502"/>
    </source>
</evidence>
<proteinExistence type="inferred from homology"/>
<dbReference type="PANTHER" id="PTHR11911">
    <property type="entry name" value="INOSINE-5-MONOPHOSPHATE DEHYDROGENASE RELATED"/>
    <property type="match status" value="1"/>
</dbReference>
<evidence type="ECO:0000256" key="17">
    <source>
        <dbReference type="PIRSR" id="PIRSR000130-4"/>
    </source>
</evidence>
<protein>
    <recommendedName>
        <fullName evidence="13 20">Inosine-5'-monophosphate dehydrogenase</fullName>
        <shortName evidence="13">IMP dehydrogenase</shortName>
        <shortName evidence="13">IMPD</shortName>
        <shortName evidence="13">IMPDH</shortName>
        <ecNumber evidence="13 20">1.1.1.205</ecNumber>
    </recommendedName>
</protein>
<evidence type="ECO:0000259" key="21">
    <source>
        <dbReference type="PROSITE" id="PS51371"/>
    </source>
</evidence>
<evidence type="ECO:0000313" key="22">
    <source>
        <dbReference type="EMBL" id="AOG60768.1"/>
    </source>
</evidence>
<dbReference type="PATRIC" id="fig|216938.3.peg.832"/>
<comment type="similarity">
    <text evidence="2 13 19">Belongs to the IMPDH/GMPR family.</text>
</comment>
<dbReference type="Gene3D" id="3.20.20.70">
    <property type="entry name" value="Aldolase class I"/>
    <property type="match status" value="1"/>
</dbReference>
<feature type="domain" description="CBS" evidence="21">
    <location>
        <begin position="159"/>
        <end position="219"/>
    </location>
</feature>
<evidence type="ECO:0000256" key="20">
    <source>
        <dbReference type="RuleBase" id="RU003928"/>
    </source>
</evidence>
<dbReference type="InterPro" id="IPR013785">
    <property type="entry name" value="Aldolase_TIM"/>
</dbReference>
<evidence type="ECO:0000256" key="5">
    <source>
        <dbReference type="ARBA" id="ARBA00022737"/>
    </source>
</evidence>
<evidence type="ECO:0000256" key="15">
    <source>
        <dbReference type="PIRSR" id="PIRSR000130-2"/>
    </source>
</evidence>
<feature type="binding site" evidence="16">
    <location>
        <begin position="253"/>
        <end position="255"/>
    </location>
    <ligand>
        <name>NAD(+)</name>
        <dbReference type="ChEBI" id="CHEBI:57540"/>
    </ligand>
</feature>
<dbReference type="CDD" id="cd00381">
    <property type="entry name" value="IMPDH"/>
    <property type="match status" value="1"/>
</dbReference>
<dbReference type="SUPFAM" id="SSF51412">
    <property type="entry name" value="Inosine monophosphate dehydrogenase (IMPDH)"/>
    <property type="match status" value="1"/>
</dbReference>
<comment type="function">
    <text evidence="13">Catalyzes the conversion of inosine 5'-phosphate (IMP) to xanthosine 5'-phosphate (XMP), the first committed and rate-limiting step in the de novo synthesis of guanine nucleotides, and therefore plays an important role in the regulation of cell growth.</text>
</comment>
<feature type="binding site" evidence="13">
    <location>
        <position position="473"/>
    </location>
    <ligand>
        <name>K(+)</name>
        <dbReference type="ChEBI" id="CHEBI:29103"/>
        <note>ligand shared between two tetrameric partners</note>
    </ligand>
</feature>
<name>A0A1B3SLG0_9MOLU</name>
<dbReference type="NCBIfam" id="TIGR01302">
    <property type="entry name" value="IMP_dehydrog"/>
    <property type="match status" value="1"/>
</dbReference>
<dbReference type="GO" id="GO:0006177">
    <property type="term" value="P:GMP biosynthetic process"/>
    <property type="evidence" value="ECO:0007669"/>
    <property type="project" value="UniProtKB-UniRule"/>
</dbReference>
<evidence type="ECO:0000256" key="13">
    <source>
        <dbReference type="HAMAP-Rule" id="MF_01964"/>
    </source>
</evidence>
<dbReference type="SUPFAM" id="SSF54631">
    <property type="entry name" value="CBS-domain pair"/>
    <property type="match status" value="1"/>
</dbReference>
<dbReference type="InterPro" id="IPR015875">
    <property type="entry name" value="IMP_DH/GMP_Rdtase_CS"/>
</dbReference>
<feature type="binding site" evidence="13 15">
    <location>
        <begin position="343"/>
        <end position="345"/>
    </location>
    <ligand>
        <name>IMP</name>
        <dbReference type="ChEBI" id="CHEBI:58053"/>
    </ligand>
</feature>
<reference evidence="22 23" key="1">
    <citation type="submission" date="2016-08" db="EMBL/GenBank/DDBJ databases">
        <title>Complete genome sequence of Spiroplasma helicoides TABS-2 (DSM 22551).</title>
        <authorList>
            <person name="Shen W.-Y."/>
            <person name="Lo W.-S."/>
            <person name="Lai Y.-C."/>
            <person name="Kuo C.-H."/>
        </authorList>
    </citation>
    <scope>NUCLEOTIDE SEQUENCE [LARGE SCALE GENOMIC DNA]</scope>
    <source>
        <strain evidence="22 23">TABS-2</strain>
    </source>
</reference>
<feature type="binding site" evidence="13 15">
    <location>
        <begin position="390"/>
        <end position="394"/>
    </location>
    <ligand>
        <name>IMP</name>
        <dbReference type="ChEBI" id="CHEBI:58053"/>
    </ligand>
</feature>
<dbReference type="GO" id="GO:0046872">
    <property type="term" value="F:metal ion binding"/>
    <property type="evidence" value="ECO:0007669"/>
    <property type="project" value="UniProtKB-UniRule"/>
</dbReference>